<proteinExistence type="predicted"/>
<dbReference type="AlphaFoldDB" id="A0A0E9SY89"/>
<organism evidence="1">
    <name type="scientific">Anguilla anguilla</name>
    <name type="common">European freshwater eel</name>
    <name type="synonym">Muraena anguilla</name>
    <dbReference type="NCBI Taxonomy" id="7936"/>
    <lineage>
        <taxon>Eukaryota</taxon>
        <taxon>Metazoa</taxon>
        <taxon>Chordata</taxon>
        <taxon>Craniata</taxon>
        <taxon>Vertebrata</taxon>
        <taxon>Euteleostomi</taxon>
        <taxon>Actinopterygii</taxon>
        <taxon>Neopterygii</taxon>
        <taxon>Teleostei</taxon>
        <taxon>Anguilliformes</taxon>
        <taxon>Anguillidae</taxon>
        <taxon>Anguilla</taxon>
    </lineage>
</organism>
<protein>
    <submittedName>
        <fullName evidence="1">Uncharacterized protein</fullName>
    </submittedName>
</protein>
<reference evidence="1" key="1">
    <citation type="submission" date="2014-11" db="EMBL/GenBank/DDBJ databases">
        <authorList>
            <person name="Amaro Gonzalez C."/>
        </authorList>
    </citation>
    <scope>NUCLEOTIDE SEQUENCE</scope>
</reference>
<evidence type="ECO:0000313" key="1">
    <source>
        <dbReference type="EMBL" id="JAH45640.1"/>
    </source>
</evidence>
<accession>A0A0E9SY89</accession>
<dbReference type="EMBL" id="GBXM01062937">
    <property type="protein sequence ID" value="JAH45640.1"/>
    <property type="molecule type" value="Transcribed_RNA"/>
</dbReference>
<reference evidence="1" key="2">
    <citation type="journal article" date="2015" name="Fish Shellfish Immunol.">
        <title>Early steps in the European eel (Anguilla anguilla)-Vibrio vulnificus interaction in the gills: Role of the RtxA13 toxin.</title>
        <authorList>
            <person name="Callol A."/>
            <person name="Pajuelo D."/>
            <person name="Ebbesson L."/>
            <person name="Teles M."/>
            <person name="MacKenzie S."/>
            <person name="Amaro C."/>
        </authorList>
    </citation>
    <scope>NUCLEOTIDE SEQUENCE</scope>
</reference>
<name>A0A0E9SY89_ANGAN</name>
<sequence length="22" mass="2497">MYIVQLLFALLKSKMGGLKSKK</sequence>